<dbReference type="Proteomes" id="UP000632498">
    <property type="component" value="Unassembled WGS sequence"/>
</dbReference>
<sequence length="342" mass="37740">MHITIIDDSIAYDGNSPMIQPLGGTEKAVASLAPALAKRGHDVCVINRIEQGAMIDGVSWVPFDAPRPPETDVVICVKKPQLMDEFPDVENKLLWLATPAKILNKPKYQALMEKHNPIVVFMGDTHYRTWEPWKYFRKGIVTPGVRHEYLTEAECAPVKPPRAIVTTNPLHGLDRLIDLWTDNIMGQVGGDAELHIYSAGLFKAQNGGDVPDKLRPVFDKVQGAAEHGVKVLKPGSDLEMAQAYRQAACHIYPGVETEMYCSTLAETQAIGLPCVARPIGACSERVKNGQTGFLVPDVESMANVTVHLLTKSASRENMSRDCRMMQRARTWDVAAAEFEALL</sequence>
<keyword evidence="4" id="KW-1185">Reference proteome</keyword>
<evidence type="ECO:0000256" key="2">
    <source>
        <dbReference type="ARBA" id="ARBA00022679"/>
    </source>
</evidence>
<dbReference type="Pfam" id="PF13692">
    <property type="entry name" value="Glyco_trans_1_4"/>
    <property type="match status" value="1"/>
</dbReference>
<evidence type="ECO:0008006" key="5">
    <source>
        <dbReference type="Google" id="ProtNLM"/>
    </source>
</evidence>
<comment type="caution">
    <text evidence="3">The sequence shown here is derived from an EMBL/GenBank/DDBJ whole genome shotgun (WGS) entry which is preliminary data.</text>
</comment>
<name>A0A917BTU7_9PROT</name>
<dbReference type="EMBL" id="BMHV01000005">
    <property type="protein sequence ID" value="GGF58486.1"/>
    <property type="molecule type" value="Genomic_DNA"/>
</dbReference>
<protein>
    <recommendedName>
        <fullName evidence="5">Glycosyl transferase family 1 domain-containing protein</fullName>
    </recommendedName>
</protein>
<accession>A0A917BTU7</accession>
<reference evidence="3" key="2">
    <citation type="submission" date="2020-09" db="EMBL/GenBank/DDBJ databases">
        <authorList>
            <person name="Sun Q."/>
            <person name="Zhou Y."/>
        </authorList>
    </citation>
    <scope>NUCLEOTIDE SEQUENCE</scope>
    <source>
        <strain evidence="3">CGMCC 1.15254</strain>
    </source>
</reference>
<keyword evidence="2" id="KW-0808">Transferase</keyword>
<evidence type="ECO:0000313" key="4">
    <source>
        <dbReference type="Proteomes" id="UP000632498"/>
    </source>
</evidence>
<proteinExistence type="predicted"/>
<dbReference type="Gene3D" id="3.40.50.2000">
    <property type="entry name" value="Glycogen Phosphorylase B"/>
    <property type="match status" value="2"/>
</dbReference>
<gene>
    <name evidence="3" type="ORF">GCM10011332_10040</name>
</gene>
<dbReference type="GO" id="GO:0016757">
    <property type="term" value="F:glycosyltransferase activity"/>
    <property type="evidence" value="ECO:0007669"/>
    <property type="project" value="UniProtKB-KW"/>
</dbReference>
<reference evidence="3" key="1">
    <citation type="journal article" date="2014" name="Int. J. Syst. Evol. Microbiol.">
        <title>Complete genome sequence of Corynebacterium casei LMG S-19264T (=DSM 44701T), isolated from a smear-ripened cheese.</title>
        <authorList>
            <consortium name="US DOE Joint Genome Institute (JGI-PGF)"/>
            <person name="Walter F."/>
            <person name="Albersmeier A."/>
            <person name="Kalinowski J."/>
            <person name="Ruckert C."/>
        </authorList>
    </citation>
    <scope>NUCLEOTIDE SEQUENCE</scope>
    <source>
        <strain evidence="3">CGMCC 1.15254</strain>
    </source>
</reference>
<keyword evidence="1" id="KW-0328">Glycosyltransferase</keyword>
<dbReference type="RefSeq" id="WP_188662330.1">
    <property type="nucleotide sequence ID" value="NZ_BMHV01000005.1"/>
</dbReference>
<dbReference type="PANTHER" id="PTHR12526:SF510">
    <property type="entry name" value="D-INOSITOL 3-PHOSPHATE GLYCOSYLTRANSFERASE"/>
    <property type="match status" value="1"/>
</dbReference>
<evidence type="ECO:0000256" key="1">
    <source>
        <dbReference type="ARBA" id="ARBA00022676"/>
    </source>
</evidence>
<dbReference type="SUPFAM" id="SSF53756">
    <property type="entry name" value="UDP-Glycosyltransferase/glycogen phosphorylase"/>
    <property type="match status" value="1"/>
</dbReference>
<organism evidence="3 4">
    <name type="scientific">Terasakiella brassicae</name>
    <dbReference type="NCBI Taxonomy" id="1634917"/>
    <lineage>
        <taxon>Bacteria</taxon>
        <taxon>Pseudomonadati</taxon>
        <taxon>Pseudomonadota</taxon>
        <taxon>Alphaproteobacteria</taxon>
        <taxon>Rhodospirillales</taxon>
        <taxon>Terasakiellaceae</taxon>
        <taxon>Terasakiella</taxon>
    </lineage>
</organism>
<dbReference type="AlphaFoldDB" id="A0A917BTU7"/>
<evidence type="ECO:0000313" key="3">
    <source>
        <dbReference type="EMBL" id="GGF58486.1"/>
    </source>
</evidence>
<dbReference type="PANTHER" id="PTHR12526">
    <property type="entry name" value="GLYCOSYLTRANSFERASE"/>
    <property type="match status" value="1"/>
</dbReference>